<evidence type="ECO:0000313" key="6">
    <source>
        <dbReference type="Proteomes" id="UP000231503"/>
    </source>
</evidence>
<dbReference type="Gene3D" id="3.30.450.330">
    <property type="match status" value="1"/>
</dbReference>
<dbReference type="AlphaFoldDB" id="A0A2H0TFY4"/>
<dbReference type="InterPro" id="IPR001460">
    <property type="entry name" value="PCN-bd_Tpept"/>
</dbReference>
<organism evidence="5 6">
    <name type="scientific">Candidatus Niyogibacteria bacterium CG10_big_fil_rev_8_21_14_0_10_46_36</name>
    <dbReference type="NCBI Taxonomy" id="1974726"/>
    <lineage>
        <taxon>Bacteria</taxon>
        <taxon>Candidatus Niyogiibacteriota</taxon>
    </lineage>
</organism>
<feature type="domain" description="Penicillin-binding protein dimerisation" evidence="4">
    <location>
        <begin position="53"/>
        <end position="208"/>
    </location>
</feature>
<dbReference type="SUPFAM" id="SSF56601">
    <property type="entry name" value="beta-lactamase/transpeptidase-like"/>
    <property type="match status" value="1"/>
</dbReference>
<dbReference type="PANTHER" id="PTHR30627">
    <property type="entry name" value="PEPTIDOGLYCAN D,D-TRANSPEPTIDASE"/>
    <property type="match status" value="1"/>
</dbReference>
<reference evidence="6" key="1">
    <citation type="submission" date="2017-09" db="EMBL/GenBank/DDBJ databases">
        <title>Depth-based differentiation of microbial function through sediment-hosted aquifers and enrichment of novel symbionts in the deep terrestrial subsurface.</title>
        <authorList>
            <person name="Probst A.J."/>
            <person name="Ladd B."/>
            <person name="Jarett J.K."/>
            <person name="Geller-Mcgrath D.E."/>
            <person name="Sieber C.M.K."/>
            <person name="Emerson J.B."/>
            <person name="Anantharaman K."/>
            <person name="Thomas B.C."/>
            <person name="Malmstrom R."/>
            <person name="Stieglmeier M."/>
            <person name="Klingl A."/>
            <person name="Woyke T."/>
            <person name="Ryan C.M."/>
            <person name="Banfield J.F."/>
        </authorList>
    </citation>
    <scope>NUCLEOTIDE SEQUENCE [LARGE SCALE GENOMIC DNA]</scope>
</reference>
<dbReference type="EMBL" id="PFCO01000001">
    <property type="protein sequence ID" value="PIR69864.1"/>
    <property type="molecule type" value="Genomic_DNA"/>
</dbReference>
<evidence type="ECO:0000259" key="4">
    <source>
        <dbReference type="Pfam" id="PF03717"/>
    </source>
</evidence>
<dbReference type="Proteomes" id="UP000231503">
    <property type="component" value="Unassembled WGS sequence"/>
</dbReference>
<sequence length="565" mass="62034">MMKSIRGRLVIVTVALTIFAVALVVKLFFIQVISADYYQSLAERQQVASQELSPRRGEVYVHDGDSTITVATTRSGWLLYADARKIEDAEETYGRLSMELNKVLLHIDKERFFAIAQKRDDPFEILIPRIEDDVAAEMDVKEIPGIGLLSREWRYYPLGEFASHVIGFFGFGSDGKEAGQYGIERFYDNELQGKRGIQEGIASSGGTFLNIGKSIFLPPREGDDITLTIEYEVQQMLERAMDDVVQKFSPETAGGVIIDPKTGKILAMAARSNFNPNAYAGADIASFLNPLVSSIYELGSIFKPLTVAAALDAGVVTPETEYVDYGFIEIDGAKISNYDGKARGRTNIQGVLNESLNTGAVFVGQQIGKEKFLDYFERYGFDTKTDIDLPFETVGDISNLETNRDIEYAAASFGQGIAVTPIEFVRAASALANGGYLVTPHIIEGAEEDLRPPKQILSAEASHTISRMLTTVVDKALLGGGQGPEHYSVAAKTGTAQVANIGARGYSGRFLHSFFGYAPSFDPEFLIFLFTQDPKGVQYASHSLGPAFLDLTSSLLYYYEVPPDR</sequence>
<evidence type="ECO:0000259" key="3">
    <source>
        <dbReference type="Pfam" id="PF00905"/>
    </source>
</evidence>
<dbReference type="InterPro" id="IPR050515">
    <property type="entry name" value="Beta-lactam/transpept"/>
</dbReference>
<feature type="domain" description="Penicillin-binding protein transpeptidase" evidence="3">
    <location>
        <begin position="255"/>
        <end position="550"/>
    </location>
</feature>
<comment type="subcellular location">
    <subcellularLocation>
        <location evidence="1">Membrane</location>
    </subcellularLocation>
</comment>
<dbReference type="Gene3D" id="3.90.1310.10">
    <property type="entry name" value="Penicillin-binding protein 2a (Domain 2)"/>
    <property type="match status" value="1"/>
</dbReference>
<name>A0A2H0TFY4_9BACT</name>
<dbReference type="InterPro" id="IPR036138">
    <property type="entry name" value="PBP_dimer_sf"/>
</dbReference>
<evidence type="ECO:0000256" key="2">
    <source>
        <dbReference type="ARBA" id="ARBA00023136"/>
    </source>
</evidence>
<dbReference type="PANTHER" id="PTHR30627:SF1">
    <property type="entry name" value="PEPTIDOGLYCAN D,D-TRANSPEPTIDASE FTSI"/>
    <property type="match status" value="1"/>
</dbReference>
<dbReference type="InterPro" id="IPR012338">
    <property type="entry name" value="Beta-lactam/transpept-like"/>
</dbReference>
<dbReference type="SUPFAM" id="SSF56519">
    <property type="entry name" value="Penicillin binding protein dimerisation domain"/>
    <property type="match status" value="1"/>
</dbReference>
<dbReference type="Pfam" id="PF00905">
    <property type="entry name" value="Transpeptidase"/>
    <property type="match status" value="1"/>
</dbReference>
<protein>
    <recommendedName>
        <fullName evidence="7">Penicillin-binding protein transpeptidase domain-containing protein</fullName>
    </recommendedName>
</protein>
<dbReference type="GO" id="GO:0071555">
    <property type="term" value="P:cell wall organization"/>
    <property type="evidence" value="ECO:0007669"/>
    <property type="project" value="TreeGrafter"/>
</dbReference>
<dbReference type="GO" id="GO:0005886">
    <property type="term" value="C:plasma membrane"/>
    <property type="evidence" value="ECO:0007669"/>
    <property type="project" value="TreeGrafter"/>
</dbReference>
<proteinExistence type="predicted"/>
<dbReference type="GO" id="GO:0008658">
    <property type="term" value="F:penicillin binding"/>
    <property type="evidence" value="ECO:0007669"/>
    <property type="project" value="InterPro"/>
</dbReference>
<dbReference type="Pfam" id="PF03717">
    <property type="entry name" value="PBP_dimer"/>
    <property type="match status" value="1"/>
</dbReference>
<evidence type="ECO:0000313" key="5">
    <source>
        <dbReference type="EMBL" id="PIR69864.1"/>
    </source>
</evidence>
<keyword evidence="2" id="KW-0472">Membrane</keyword>
<comment type="caution">
    <text evidence="5">The sequence shown here is derived from an EMBL/GenBank/DDBJ whole genome shotgun (WGS) entry which is preliminary data.</text>
</comment>
<evidence type="ECO:0000256" key="1">
    <source>
        <dbReference type="ARBA" id="ARBA00004370"/>
    </source>
</evidence>
<dbReference type="Gene3D" id="3.40.710.10">
    <property type="entry name" value="DD-peptidase/beta-lactamase superfamily"/>
    <property type="match status" value="1"/>
</dbReference>
<gene>
    <name evidence="5" type="ORF">COU47_00290</name>
</gene>
<dbReference type="InterPro" id="IPR005311">
    <property type="entry name" value="PBP_dimer"/>
</dbReference>
<evidence type="ECO:0008006" key="7">
    <source>
        <dbReference type="Google" id="ProtNLM"/>
    </source>
</evidence>
<accession>A0A2H0TFY4</accession>